<protein>
    <submittedName>
        <fullName evidence="2">Uncharacterized protein</fullName>
    </submittedName>
</protein>
<dbReference type="EMBL" id="BART01034493">
    <property type="protein sequence ID" value="GAH17615.1"/>
    <property type="molecule type" value="Genomic_DNA"/>
</dbReference>
<evidence type="ECO:0000256" key="1">
    <source>
        <dbReference type="SAM" id="Phobius"/>
    </source>
</evidence>
<proteinExistence type="predicted"/>
<dbReference type="AlphaFoldDB" id="X1EB79"/>
<keyword evidence="1" id="KW-0812">Transmembrane</keyword>
<feature type="transmembrane region" description="Helical" evidence="1">
    <location>
        <begin position="12"/>
        <end position="29"/>
    </location>
</feature>
<comment type="caution">
    <text evidence="2">The sequence shown here is derived from an EMBL/GenBank/DDBJ whole genome shotgun (WGS) entry which is preliminary data.</text>
</comment>
<sequence>MIGTIEAIRNMIGTIEVVNILLLILAMWLV</sequence>
<evidence type="ECO:0000313" key="2">
    <source>
        <dbReference type="EMBL" id="GAH17615.1"/>
    </source>
</evidence>
<name>X1EB79_9ZZZZ</name>
<feature type="non-terminal residue" evidence="2">
    <location>
        <position position="30"/>
    </location>
</feature>
<gene>
    <name evidence="2" type="ORF">S01H4_58936</name>
</gene>
<organism evidence="2">
    <name type="scientific">marine sediment metagenome</name>
    <dbReference type="NCBI Taxonomy" id="412755"/>
    <lineage>
        <taxon>unclassified sequences</taxon>
        <taxon>metagenomes</taxon>
        <taxon>ecological metagenomes</taxon>
    </lineage>
</organism>
<keyword evidence="1" id="KW-1133">Transmembrane helix</keyword>
<accession>X1EB79</accession>
<keyword evidence="1" id="KW-0472">Membrane</keyword>
<reference evidence="2" key="1">
    <citation type="journal article" date="2014" name="Front. Microbiol.">
        <title>High frequency of phylogenetically diverse reductive dehalogenase-homologous genes in deep subseafloor sedimentary metagenomes.</title>
        <authorList>
            <person name="Kawai M."/>
            <person name="Futagami T."/>
            <person name="Toyoda A."/>
            <person name="Takaki Y."/>
            <person name="Nishi S."/>
            <person name="Hori S."/>
            <person name="Arai W."/>
            <person name="Tsubouchi T."/>
            <person name="Morono Y."/>
            <person name="Uchiyama I."/>
            <person name="Ito T."/>
            <person name="Fujiyama A."/>
            <person name="Inagaki F."/>
            <person name="Takami H."/>
        </authorList>
    </citation>
    <scope>NUCLEOTIDE SEQUENCE</scope>
    <source>
        <strain evidence="2">Expedition CK06-06</strain>
    </source>
</reference>